<protein>
    <recommendedName>
        <fullName evidence="4">Reverse transcriptase domain-containing protein</fullName>
    </recommendedName>
</protein>
<organism evidence="2 3">
    <name type="scientific">Opisthorchis viverrini</name>
    <name type="common">Southeast Asian liver fluke</name>
    <dbReference type="NCBI Taxonomy" id="6198"/>
    <lineage>
        <taxon>Eukaryota</taxon>
        <taxon>Metazoa</taxon>
        <taxon>Spiralia</taxon>
        <taxon>Lophotrochozoa</taxon>
        <taxon>Platyhelminthes</taxon>
        <taxon>Trematoda</taxon>
        <taxon>Digenea</taxon>
        <taxon>Opisthorchiida</taxon>
        <taxon>Opisthorchiata</taxon>
        <taxon>Opisthorchiidae</taxon>
        <taxon>Opisthorchis</taxon>
    </lineage>
</organism>
<proteinExistence type="predicted"/>
<feature type="compositionally biased region" description="Polar residues" evidence="1">
    <location>
        <begin position="41"/>
        <end position="60"/>
    </location>
</feature>
<dbReference type="STRING" id="6198.A0A074YYL2"/>
<evidence type="ECO:0000313" key="2">
    <source>
        <dbReference type="EMBL" id="KER19886.1"/>
    </source>
</evidence>
<feature type="compositionally biased region" description="Polar residues" evidence="1">
    <location>
        <begin position="15"/>
        <end position="26"/>
    </location>
</feature>
<gene>
    <name evidence="2" type="ORF">T265_11450</name>
</gene>
<dbReference type="CTD" id="20325618"/>
<keyword evidence="3" id="KW-1185">Reference proteome</keyword>
<sequence>MDFLKKLKASIDFNSGQITQTKPNQDTRTRARAGSRTSTSPQVHEQPWSTRSSLTAKKNTNRWTQSFVDRSPAPPEAKHGLMELLNEFSNSFDTHGSKLGRTHILQHTIDTGHHHTIYQTPRRIPIHYRAKLDAMIQEMLGDGISRPSSSP</sequence>
<evidence type="ECO:0000313" key="3">
    <source>
        <dbReference type="Proteomes" id="UP000054324"/>
    </source>
</evidence>
<feature type="region of interest" description="Disordered" evidence="1">
    <location>
        <begin position="15"/>
        <end position="60"/>
    </location>
</feature>
<dbReference type="KEGG" id="ovi:T265_11450"/>
<evidence type="ECO:0000256" key="1">
    <source>
        <dbReference type="SAM" id="MobiDB-lite"/>
    </source>
</evidence>
<dbReference type="RefSeq" id="XP_009176370.1">
    <property type="nucleotide sequence ID" value="XM_009178106.1"/>
</dbReference>
<dbReference type="OrthoDB" id="6156608at2759"/>
<dbReference type="SUPFAM" id="SSF56672">
    <property type="entry name" value="DNA/RNA polymerases"/>
    <property type="match status" value="1"/>
</dbReference>
<dbReference type="GeneID" id="20325618"/>
<reference evidence="2 3" key="1">
    <citation type="submission" date="2013-11" db="EMBL/GenBank/DDBJ databases">
        <title>Opisthorchis viverrini - life in the bile duct.</title>
        <authorList>
            <person name="Young N.D."/>
            <person name="Nagarajan N."/>
            <person name="Lin S.J."/>
            <person name="Korhonen P.K."/>
            <person name="Jex A.R."/>
            <person name="Hall R.S."/>
            <person name="Safavi-Hemami H."/>
            <person name="Kaewkong W."/>
            <person name="Bertrand D."/>
            <person name="Gao S."/>
            <person name="Seet Q."/>
            <person name="Wongkham S."/>
            <person name="Teh B.T."/>
            <person name="Wongkham C."/>
            <person name="Intapan P.M."/>
            <person name="Maleewong W."/>
            <person name="Yang X."/>
            <person name="Hu M."/>
            <person name="Wang Z."/>
            <person name="Hofmann A."/>
            <person name="Sternberg P.W."/>
            <person name="Tan P."/>
            <person name="Wang J."/>
            <person name="Gasser R.B."/>
        </authorList>
    </citation>
    <scope>NUCLEOTIDE SEQUENCE [LARGE SCALE GENOMIC DNA]</scope>
</reference>
<accession>A0A074YYL2</accession>
<evidence type="ECO:0008006" key="4">
    <source>
        <dbReference type="Google" id="ProtNLM"/>
    </source>
</evidence>
<dbReference type="InterPro" id="IPR043502">
    <property type="entry name" value="DNA/RNA_pol_sf"/>
</dbReference>
<name>A0A074YYL2_OPIVI</name>
<dbReference type="Proteomes" id="UP000054324">
    <property type="component" value="Unassembled WGS sequence"/>
</dbReference>
<dbReference type="AlphaFoldDB" id="A0A074YYL2"/>
<dbReference type="EMBL" id="KL597122">
    <property type="protein sequence ID" value="KER19886.1"/>
    <property type="molecule type" value="Genomic_DNA"/>
</dbReference>